<dbReference type="PANTHER" id="PTHR35400:SF1">
    <property type="entry name" value="SLR1083 PROTEIN"/>
    <property type="match status" value="1"/>
</dbReference>
<gene>
    <name evidence="2" type="ORF">DSM106972_019940</name>
</gene>
<reference evidence="2" key="2">
    <citation type="journal article" date="2019" name="Genome Biol. Evol.">
        <title>Day and night: Metabolic profiles and evolutionary relationships of six axenic non-marine cyanobacteria.</title>
        <authorList>
            <person name="Will S.E."/>
            <person name="Henke P."/>
            <person name="Boedeker C."/>
            <person name="Huang S."/>
            <person name="Brinkmann H."/>
            <person name="Rohde M."/>
            <person name="Jarek M."/>
            <person name="Friedl T."/>
            <person name="Seufert S."/>
            <person name="Schumacher M."/>
            <person name="Overmann J."/>
            <person name="Neumann-Schaal M."/>
            <person name="Petersen J."/>
        </authorList>
    </citation>
    <scope>NUCLEOTIDE SEQUENCE [LARGE SCALE GENOMIC DNA]</scope>
    <source>
        <strain evidence="2">PCC 7102</strain>
    </source>
</reference>
<accession>A0A3S1CR20</accession>
<organism evidence="2 3">
    <name type="scientific">Dulcicalothrix desertica PCC 7102</name>
    <dbReference type="NCBI Taxonomy" id="232991"/>
    <lineage>
        <taxon>Bacteria</taxon>
        <taxon>Bacillati</taxon>
        <taxon>Cyanobacteriota</taxon>
        <taxon>Cyanophyceae</taxon>
        <taxon>Nostocales</taxon>
        <taxon>Calotrichaceae</taxon>
        <taxon>Dulcicalothrix</taxon>
    </lineage>
</organism>
<dbReference type="PANTHER" id="PTHR35400">
    <property type="entry name" value="SLR1083 PROTEIN"/>
    <property type="match status" value="1"/>
</dbReference>
<protein>
    <recommendedName>
        <fullName evidence="1">Putative restriction endonuclease domain-containing protein</fullName>
    </recommendedName>
</protein>
<dbReference type="Proteomes" id="UP000271624">
    <property type="component" value="Unassembled WGS sequence"/>
</dbReference>
<comment type="caution">
    <text evidence="2">The sequence shown here is derived from an EMBL/GenBank/DDBJ whole genome shotgun (WGS) entry which is preliminary data.</text>
</comment>
<dbReference type="AlphaFoldDB" id="A0A3S1CR20"/>
<dbReference type="CDD" id="cd06260">
    <property type="entry name" value="DUF820-like"/>
    <property type="match status" value="1"/>
</dbReference>
<dbReference type="Gene3D" id="3.90.1570.10">
    <property type="entry name" value="tt1808, chain A"/>
    <property type="match status" value="1"/>
</dbReference>
<dbReference type="InterPro" id="IPR012296">
    <property type="entry name" value="Nuclease_put_TT1808"/>
</dbReference>
<dbReference type="Pfam" id="PF05685">
    <property type="entry name" value="Uma2"/>
    <property type="match status" value="1"/>
</dbReference>
<dbReference type="InterPro" id="IPR011335">
    <property type="entry name" value="Restrct_endonuc-II-like"/>
</dbReference>
<reference evidence="2" key="1">
    <citation type="submission" date="2018-12" db="EMBL/GenBank/DDBJ databases">
        <authorList>
            <person name="Will S."/>
            <person name="Neumann-Schaal M."/>
            <person name="Henke P."/>
        </authorList>
    </citation>
    <scope>NUCLEOTIDE SEQUENCE</scope>
    <source>
        <strain evidence="2">PCC 7102</strain>
    </source>
</reference>
<evidence type="ECO:0000313" key="3">
    <source>
        <dbReference type="Proteomes" id="UP000271624"/>
    </source>
</evidence>
<keyword evidence="3" id="KW-1185">Reference proteome</keyword>
<dbReference type="EMBL" id="RSCL01000004">
    <property type="protein sequence ID" value="RUT07734.1"/>
    <property type="molecule type" value="Genomic_DNA"/>
</dbReference>
<feature type="domain" description="Putative restriction endonuclease" evidence="1">
    <location>
        <begin position="34"/>
        <end position="207"/>
    </location>
</feature>
<dbReference type="SUPFAM" id="SSF52980">
    <property type="entry name" value="Restriction endonuclease-like"/>
    <property type="match status" value="1"/>
</dbReference>
<evidence type="ECO:0000313" key="2">
    <source>
        <dbReference type="EMBL" id="RUT07734.1"/>
    </source>
</evidence>
<sequence>MLQLTNFATVCENKSTVFFQVTMTQLQTKRFTIEEYHRLTQLGFLTEGDRVELIRGELIQMAAKGTPHSVCNTKLIRELEKLLCETAVVRCQEPVTLYPNSEPEPDAVIVRGQPDDYLVNHPQPEDIFLLIEVSDSTLKYDQTEKLSLYAENQIQNYWILNLVTYELERYSQPYRDTQGKYNYRNKQISLTTETVLLPGFANLSLNLNSVFPSI</sequence>
<proteinExistence type="predicted"/>
<name>A0A3S1CR20_9CYAN</name>
<dbReference type="InterPro" id="IPR008538">
    <property type="entry name" value="Uma2"/>
</dbReference>
<evidence type="ECO:0000259" key="1">
    <source>
        <dbReference type="Pfam" id="PF05685"/>
    </source>
</evidence>